<evidence type="ECO:0000313" key="1">
    <source>
        <dbReference type="EMBL" id="GIX95383.1"/>
    </source>
</evidence>
<proteinExistence type="predicted"/>
<accession>A0AAV4PEB7</accession>
<name>A0AAV4PEB7_CAEEX</name>
<gene>
    <name evidence="1" type="ORF">CEXT_66691</name>
</gene>
<sequence>AVGFAPDNEFLHLKGDWRRKSCFSSYFSLAKDFDFISYTCFLPLDESKSVFGSVDILWNSVYQPFNSPVAPG</sequence>
<dbReference type="AlphaFoldDB" id="A0AAV4PEB7"/>
<evidence type="ECO:0000313" key="2">
    <source>
        <dbReference type="Proteomes" id="UP001054945"/>
    </source>
</evidence>
<dbReference type="EMBL" id="BPLR01004504">
    <property type="protein sequence ID" value="GIX95383.1"/>
    <property type="molecule type" value="Genomic_DNA"/>
</dbReference>
<organism evidence="1 2">
    <name type="scientific">Caerostris extrusa</name>
    <name type="common">Bark spider</name>
    <name type="synonym">Caerostris bankana</name>
    <dbReference type="NCBI Taxonomy" id="172846"/>
    <lineage>
        <taxon>Eukaryota</taxon>
        <taxon>Metazoa</taxon>
        <taxon>Ecdysozoa</taxon>
        <taxon>Arthropoda</taxon>
        <taxon>Chelicerata</taxon>
        <taxon>Arachnida</taxon>
        <taxon>Araneae</taxon>
        <taxon>Araneomorphae</taxon>
        <taxon>Entelegynae</taxon>
        <taxon>Araneoidea</taxon>
        <taxon>Araneidae</taxon>
        <taxon>Caerostris</taxon>
    </lineage>
</organism>
<protein>
    <submittedName>
        <fullName evidence="1">Uncharacterized protein</fullName>
    </submittedName>
</protein>
<comment type="caution">
    <text evidence="1">The sequence shown here is derived from an EMBL/GenBank/DDBJ whole genome shotgun (WGS) entry which is preliminary data.</text>
</comment>
<dbReference type="Proteomes" id="UP001054945">
    <property type="component" value="Unassembled WGS sequence"/>
</dbReference>
<feature type="non-terminal residue" evidence="1">
    <location>
        <position position="1"/>
    </location>
</feature>
<reference evidence="1 2" key="1">
    <citation type="submission" date="2021-06" db="EMBL/GenBank/DDBJ databases">
        <title>Caerostris extrusa draft genome.</title>
        <authorList>
            <person name="Kono N."/>
            <person name="Arakawa K."/>
        </authorList>
    </citation>
    <scope>NUCLEOTIDE SEQUENCE [LARGE SCALE GENOMIC DNA]</scope>
</reference>
<keyword evidence="2" id="KW-1185">Reference proteome</keyword>